<dbReference type="InterPro" id="IPR000626">
    <property type="entry name" value="Ubiquitin-like_dom"/>
</dbReference>
<evidence type="ECO:0000259" key="2">
    <source>
        <dbReference type="PROSITE" id="PS50053"/>
    </source>
</evidence>
<evidence type="ECO:0000313" key="4">
    <source>
        <dbReference type="Proteomes" id="UP000186817"/>
    </source>
</evidence>
<dbReference type="PROSITE" id="PS50011">
    <property type="entry name" value="PROTEIN_KINASE_DOM"/>
    <property type="match status" value="1"/>
</dbReference>
<organism evidence="3 4">
    <name type="scientific">Symbiodinium microadriaticum</name>
    <name type="common">Dinoflagellate</name>
    <name type="synonym">Zooxanthella microadriatica</name>
    <dbReference type="NCBI Taxonomy" id="2951"/>
    <lineage>
        <taxon>Eukaryota</taxon>
        <taxon>Sar</taxon>
        <taxon>Alveolata</taxon>
        <taxon>Dinophyceae</taxon>
        <taxon>Suessiales</taxon>
        <taxon>Symbiodiniaceae</taxon>
        <taxon>Symbiodinium</taxon>
    </lineage>
</organism>
<evidence type="ECO:0000259" key="1">
    <source>
        <dbReference type="PROSITE" id="PS50011"/>
    </source>
</evidence>
<feature type="domain" description="Protein kinase" evidence="1">
    <location>
        <begin position="264"/>
        <end position="576"/>
    </location>
</feature>
<dbReference type="OrthoDB" id="421319at2759"/>
<dbReference type="Pfam" id="PF07714">
    <property type="entry name" value="PK_Tyr_Ser-Thr"/>
    <property type="match status" value="1"/>
</dbReference>
<proteinExistence type="predicted"/>
<dbReference type="Gene3D" id="2.130.10.30">
    <property type="entry name" value="Regulator of chromosome condensation 1/beta-lactamase-inhibitor protein II"/>
    <property type="match status" value="2"/>
</dbReference>
<keyword evidence="4" id="KW-1185">Reference proteome</keyword>
<dbReference type="SUPFAM" id="SSF54236">
    <property type="entry name" value="Ubiquitin-like"/>
    <property type="match status" value="1"/>
</dbReference>
<name>A0A1Q9E9F0_SYMMI</name>
<dbReference type="InterPro" id="IPR029071">
    <property type="entry name" value="Ubiquitin-like_domsf"/>
</dbReference>
<dbReference type="InterPro" id="IPR051553">
    <property type="entry name" value="Ran_GTPase-activating"/>
</dbReference>
<dbReference type="SUPFAM" id="SSF56112">
    <property type="entry name" value="Protein kinase-like (PK-like)"/>
    <property type="match status" value="1"/>
</dbReference>
<dbReference type="InterPro" id="IPR001245">
    <property type="entry name" value="Ser-Thr/Tyr_kinase_cat_dom"/>
</dbReference>
<dbReference type="SUPFAM" id="SSF50985">
    <property type="entry name" value="RCC1/BLIP-II"/>
    <property type="match status" value="2"/>
</dbReference>
<dbReference type="EMBL" id="LSRX01000219">
    <property type="protein sequence ID" value="OLQ04042.1"/>
    <property type="molecule type" value="Genomic_DNA"/>
</dbReference>
<dbReference type="Gene3D" id="1.10.510.10">
    <property type="entry name" value="Transferase(Phosphotransferase) domain 1"/>
    <property type="match status" value="1"/>
</dbReference>
<dbReference type="CDD" id="cd17039">
    <property type="entry name" value="Ubl_ubiquitin_like"/>
    <property type="match status" value="1"/>
</dbReference>
<sequence>MMVTGGLGGLGLIASFHCAAEFDNPIITTSRSGRLGSGGASAMNMFEALKEMVPVYNVRLNVANAQDTADVFAWVSRPGMPPEDSKILIDDVVYQVRYKIHSLPDEALRRIQEFLLEVKEKLLQIMKDMRQQETKIDQSTMADLSEKEAAVSHAIGMIRAKVGAVPRSGQCRLLGGVPSHGYGVPDADALATVPSEGSPLPSQAPGRASVPDLMEVERMSSLPKPIGPTTSDRYRVHAMSGDSWTETPWSWFGSELRFGTSEGSIRVREESRGPRGSRARCSVSGSEYDLRRLVARPTAVSGHVSLEALESVQREAELSERAGKHPNIVRCHGILVQNVGAAHCQLLLCEPCASDLSQHVASKGGTLLAGELADLGQQLAMGLSHLHCLGMLYGSLAASGVLRGSLDGLWKLGDFSRAAALPVAASEWRSRSGAKPCEAPPEARGSTDDALKPEADVWLLASLVLATLCAAKPGDAFFALAPERLLDSAVARVWLLLQWLLAEAPEGRAAPLRSWRIFLWRGCGTLLGLRLTRSWKTAASTVMESGVLRRLLGTSPADIRSYLQAFAKRALVEMWLTFPPMRVACKLKVDRSKLLALVATMAMTVTVSLMSGRSAKLKAEPGSRVHDLRTRASKELKAPIGGLVLQMQGAPNTTPLDEEATLQQAGVRDGAMLNATVKQVPVGCSRRNAAFALVRGDGTVVTWGDAQSGGDSSSVYKGLTKVQTIKATSRAFAALKRDGQVVTWGDPLRGGRGGPSSHLMDVRSLQASQSAFAALRNDGRVVTWGDTAAGADSNSVSQRLLEVSSISATAFALAAICQDGLVETWGDRRYGGDCRAVQKELQSVRSIVGNDFAFAAIRADGSVVCWGKDDSGGSTGEMQAQLIDVVSIEASSAAFAAIRSDGRVVAWGDRQLGGDCSSVRDQLIQVQSITASRAAFAALKADNTVVVWGHEQYGGTVSLQISPQLNHVNLIKATEFAFAALKSDGQVVTWGNPVEGGDSQSPSVKEKLRDVQQIEASSGAFLAIRADGSVVCWGNSDKGAYTKPVDMYLKDVHCIGTRYETCWFQHVLRRRRFKLGATKESEESRFEAEGKMVDDPTCEASVDLLGLRGANALQ</sequence>
<dbReference type="AlphaFoldDB" id="A0A1Q9E9F0"/>
<evidence type="ECO:0000313" key="3">
    <source>
        <dbReference type="EMBL" id="OLQ04042.1"/>
    </source>
</evidence>
<reference evidence="3 4" key="1">
    <citation type="submission" date="2016-02" db="EMBL/GenBank/DDBJ databases">
        <title>Genome analysis of coral dinoflagellate symbionts highlights evolutionary adaptations to a symbiotic lifestyle.</title>
        <authorList>
            <person name="Aranda M."/>
            <person name="Li Y."/>
            <person name="Liew Y.J."/>
            <person name="Baumgarten S."/>
            <person name="Simakov O."/>
            <person name="Wilson M."/>
            <person name="Piel J."/>
            <person name="Ashoor H."/>
            <person name="Bougouffa S."/>
            <person name="Bajic V.B."/>
            <person name="Ryu T."/>
            <person name="Ravasi T."/>
            <person name="Bayer T."/>
            <person name="Micklem G."/>
            <person name="Kim H."/>
            <person name="Bhak J."/>
            <person name="Lajeunesse T.C."/>
            <person name="Voolstra C.R."/>
        </authorList>
    </citation>
    <scope>NUCLEOTIDE SEQUENCE [LARGE SCALE GENOMIC DNA]</scope>
    <source>
        <strain evidence="3 4">CCMP2467</strain>
    </source>
</reference>
<dbReference type="GO" id="GO:0005524">
    <property type="term" value="F:ATP binding"/>
    <property type="evidence" value="ECO:0007669"/>
    <property type="project" value="InterPro"/>
</dbReference>
<dbReference type="InterPro" id="IPR000719">
    <property type="entry name" value="Prot_kinase_dom"/>
</dbReference>
<keyword evidence="3" id="KW-0418">Kinase</keyword>
<protein>
    <submittedName>
        <fullName evidence="3">Putative serine/threonine-protein kinase</fullName>
    </submittedName>
</protein>
<comment type="caution">
    <text evidence="3">The sequence shown here is derived from an EMBL/GenBank/DDBJ whole genome shotgun (WGS) entry which is preliminary data.</text>
</comment>
<feature type="domain" description="Ubiquitin-like" evidence="2">
    <location>
        <begin position="603"/>
        <end position="679"/>
    </location>
</feature>
<keyword evidence="3" id="KW-0808">Transferase</keyword>
<dbReference type="PANTHER" id="PTHR45982">
    <property type="entry name" value="REGULATOR OF CHROMOSOME CONDENSATION"/>
    <property type="match status" value="1"/>
</dbReference>
<dbReference type="SMART" id="SM00220">
    <property type="entry name" value="S_TKc"/>
    <property type="match status" value="1"/>
</dbReference>
<dbReference type="Proteomes" id="UP000186817">
    <property type="component" value="Unassembled WGS sequence"/>
</dbReference>
<dbReference type="PROSITE" id="PS50053">
    <property type="entry name" value="UBIQUITIN_2"/>
    <property type="match status" value="1"/>
</dbReference>
<accession>A0A1Q9E9F0</accession>
<dbReference type="InterPro" id="IPR009091">
    <property type="entry name" value="RCC1/BLIP-II"/>
</dbReference>
<dbReference type="PANTHER" id="PTHR45982:SF1">
    <property type="entry name" value="REGULATOR OF CHROMOSOME CONDENSATION"/>
    <property type="match status" value="1"/>
</dbReference>
<dbReference type="GO" id="GO:0004672">
    <property type="term" value="F:protein kinase activity"/>
    <property type="evidence" value="ECO:0007669"/>
    <property type="project" value="InterPro"/>
</dbReference>
<gene>
    <name evidence="3" type="ORF">AK812_SmicGene12869</name>
</gene>
<dbReference type="InterPro" id="IPR011009">
    <property type="entry name" value="Kinase-like_dom_sf"/>
</dbReference>